<sequence length="333" mass="36758">MDVSSRRTPGASALADAPGEYVSIGALEDAHVHAADRDKEELLRYGIASVRDMGSTGLATDLQSDCWPTRRSLQVQRGGRVFDAPYSTLRTAWPWHDDDDLKRIIYSLPNSWSHIKIYSSFPSTQIPWLCQQAVGRGLTITIHPGADALLTAIPALDEVAHITSVLGYIEPLPHAIPQLIQRWSAGFTKIEIDDIINRARLAQLCPTLSVFHAWLEAKSFDGVPQNVRSTLRSSRKVVEAAWENMIMMANLLFHAGVTFRIGSDTPNRGVAPGYSLWKEVDLISQAIERPRITVLEMAASGTGETIRVRRAVLDRFLCTGVPPAPEDIQTGKE</sequence>
<gene>
    <name evidence="1" type="ORF">FHU39_000948</name>
</gene>
<reference evidence="1 2" key="1">
    <citation type="submission" date="2020-08" db="EMBL/GenBank/DDBJ databases">
        <title>Sequencing the genomes of 1000 actinobacteria strains.</title>
        <authorList>
            <person name="Klenk H.-P."/>
        </authorList>
    </citation>
    <scope>NUCLEOTIDE SEQUENCE [LARGE SCALE GENOMIC DNA]</scope>
    <source>
        <strain evidence="1 2">DSM 105369</strain>
    </source>
</reference>
<dbReference type="EMBL" id="JACHVQ010000001">
    <property type="protein sequence ID" value="MBB2890964.1"/>
    <property type="molecule type" value="Genomic_DNA"/>
</dbReference>
<accession>A0A839N4H0</accession>
<protein>
    <recommendedName>
        <fullName evidence="3">Amidohydrolase-related domain-containing protein</fullName>
    </recommendedName>
</protein>
<proteinExistence type="predicted"/>
<evidence type="ECO:0000313" key="2">
    <source>
        <dbReference type="Proteomes" id="UP000559182"/>
    </source>
</evidence>
<organism evidence="1 2">
    <name type="scientific">Flexivirga oryzae</name>
    <dbReference type="NCBI Taxonomy" id="1794944"/>
    <lineage>
        <taxon>Bacteria</taxon>
        <taxon>Bacillati</taxon>
        <taxon>Actinomycetota</taxon>
        <taxon>Actinomycetes</taxon>
        <taxon>Micrococcales</taxon>
        <taxon>Dermacoccaceae</taxon>
        <taxon>Flexivirga</taxon>
    </lineage>
</organism>
<comment type="caution">
    <text evidence="1">The sequence shown here is derived from an EMBL/GenBank/DDBJ whole genome shotgun (WGS) entry which is preliminary data.</text>
</comment>
<evidence type="ECO:0008006" key="3">
    <source>
        <dbReference type="Google" id="ProtNLM"/>
    </source>
</evidence>
<dbReference type="Proteomes" id="UP000559182">
    <property type="component" value="Unassembled WGS sequence"/>
</dbReference>
<name>A0A839N4H0_9MICO</name>
<dbReference type="InterPro" id="IPR032466">
    <property type="entry name" value="Metal_Hydrolase"/>
</dbReference>
<keyword evidence="2" id="KW-1185">Reference proteome</keyword>
<evidence type="ECO:0000313" key="1">
    <source>
        <dbReference type="EMBL" id="MBB2890964.1"/>
    </source>
</evidence>
<dbReference type="AlphaFoldDB" id="A0A839N4H0"/>
<dbReference type="SUPFAM" id="SSF51556">
    <property type="entry name" value="Metallo-dependent hydrolases"/>
    <property type="match status" value="1"/>
</dbReference>